<reference evidence="2 3" key="1">
    <citation type="journal article" date="2015" name="Genome Announc.">
        <title>Expanding the biotechnology potential of lactobacilli through comparative genomics of 213 strains and associated genera.</title>
        <authorList>
            <person name="Sun Z."/>
            <person name="Harris H.M."/>
            <person name="McCann A."/>
            <person name="Guo C."/>
            <person name="Argimon S."/>
            <person name="Zhang W."/>
            <person name="Yang X."/>
            <person name="Jeffery I.B."/>
            <person name="Cooney J.C."/>
            <person name="Kagawa T.F."/>
            <person name="Liu W."/>
            <person name="Song Y."/>
            <person name="Salvetti E."/>
            <person name="Wrobel A."/>
            <person name="Rasinkangas P."/>
            <person name="Parkhill J."/>
            <person name="Rea M.C."/>
            <person name="O'Sullivan O."/>
            <person name="Ritari J."/>
            <person name="Douillard F.P."/>
            <person name="Paul Ross R."/>
            <person name="Yang R."/>
            <person name="Briner A.E."/>
            <person name="Felis G.E."/>
            <person name="de Vos W.M."/>
            <person name="Barrangou R."/>
            <person name="Klaenhammer T.R."/>
            <person name="Caufield P.W."/>
            <person name="Cui Y."/>
            <person name="Zhang H."/>
            <person name="O'Toole P.W."/>
        </authorList>
    </citation>
    <scope>NUCLEOTIDE SEQUENCE [LARGE SCALE GENOMIC DNA]</scope>
    <source>
        <strain evidence="2 3">DSM 18527</strain>
    </source>
</reference>
<gene>
    <name evidence="2" type="ORF">FC83_GL000917</name>
</gene>
<dbReference type="STRING" id="1423734.FC83_GL000917"/>
<accession>X0PUQ0</accession>
<dbReference type="EMBL" id="AZGA01000012">
    <property type="protein sequence ID" value="KRM35614.1"/>
    <property type="molecule type" value="Genomic_DNA"/>
</dbReference>
<evidence type="ECO:0000313" key="2">
    <source>
        <dbReference type="EMBL" id="KRM35614.1"/>
    </source>
</evidence>
<dbReference type="AlphaFoldDB" id="X0PUQ0"/>
<dbReference type="SMART" id="SM00635">
    <property type="entry name" value="BID_2"/>
    <property type="match status" value="1"/>
</dbReference>
<proteinExistence type="predicted"/>
<dbReference type="InterPro" id="IPR008964">
    <property type="entry name" value="Invasin/intimin_cell_adhesion"/>
</dbReference>
<name>X0PUQ0_9LACO</name>
<dbReference type="InterPro" id="IPR003343">
    <property type="entry name" value="Big_2"/>
</dbReference>
<dbReference type="eggNOG" id="COG5492">
    <property type="taxonomic scope" value="Bacteria"/>
</dbReference>
<dbReference type="PATRIC" id="fig|1423734.3.peg.927"/>
<comment type="caution">
    <text evidence="2">The sequence shown here is derived from an EMBL/GenBank/DDBJ whole genome shotgun (WGS) entry which is preliminary data.</text>
</comment>
<organism evidence="2 3">
    <name type="scientific">Agrilactobacillus composti DSM 18527 = JCM 14202</name>
    <dbReference type="NCBI Taxonomy" id="1423734"/>
    <lineage>
        <taxon>Bacteria</taxon>
        <taxon>Bacillati</taxon>
        <taxon>Bacillota</taxon>
        <taxon>Bacilli</taxon>
        <taxon>Lactobacillales</taxon>
        <taxon>Lactobacillaceae</taxon>
        <taxon>Agrilactobacillus</taxon>
    </lineage>
</organism>
<protein>
    <recommendedName>
        <fullName evidence="1">BIG2 domain-containing protein</fullName>
    </recommendedName>
</protein>
<keyword evidence="3" id="KW-1185">Reference proteome</keyword>
<dbReference type="OrthoDB" id="2329086at2"/>
<dbReference type="RefSeq" id="WP_052004901.1">
    <property type="nucleotide sequence ID" value="NZ_AZGA01000012.1"/>
</dbReference>
<feature type="domain" description="BIG2" evidence="1">
    <location>
        <begin position="68"/>
        <end position="144"/>
    </location>
</feature>
<dbReference type="Proteomes" id="UP000051236">
    <property type="component" value="Unassembled WGS sequence"/>
</dbReference>
<dbReference type="SUPFAM" id="SSF49373">
    <property type="entry name" value="Invasin/intimin cell-adhesion fragments"/>
    <property type="match status" value="1"/>
</dbReference>
<evidence type="ECO:0000313" key="3">
    <source>
        <dbReference type="Proteomes" id="UP000051236"/>
    </source>
</evidence>
<evidence type="ECO:0000259" key="1">
    <source>
        <dbReference type="SMART" id="SM00635"/>
    </source>
</evidence>
<dbReference type="Pfam" id="PF02368">
    <property type="entry name" value="Big_2"/>
    <property type="match status" value="1"/>
</dbReference>
<dbReference type="Gene3D" id="2.60.40.1080">
    <property type="match status" value="1"/>
</dbReference>
<sequence length="154" mass="15896">MAEEVYTLNVYQDAQLLRTGPNSGPVHVDLAPKEYPVGTFQGELVDGQGNKTEKFDFPAVTVYAPVVAVTGVSIDPETASVEIGKTVALKEKVMPDNATEKGVNWSIADTAIATVSGGVVTGKAVGKTTLTATAKADSKIVGTAEITVTEAVTG</sequence>